<evidence type="ECO:0000313" key="3">
    <source>
        <dbReference type="EMBL" id="WOS96787.1"/>
    </source>
</evidence>
<dbReference type="GO" id="GO:0046872">
    <property type="term" value="F:metal ion binding"/>
    <property type="evidence" value="ECO:0007669"/>
    <property type="project" value="UniProtKB-KW"/>
</dbReference>
<dbReference type="Gene3D" id="2.60.120.10">
    <property type="entry name" value="Jelly Rolls"/>
    <property type="match status" value="1"/>
</dbReference>
<dbReference type="InterPro" id="IPR011051">
    <property type="entry name" value="RmlC_Cupin_sf"/>
</dbReference>
<sequence>MIYNEKNSLKIDNHFGGKGTIEIFKHVSKGDLDTIDMVANVVLPKGSSIGYHLHDKDAEIYNIVRGKGLFTDENKKEHIVGPNDCCVIKKGQSHGIENVGDEDLEFIAILF</sequence>
<dbReference type="Proteomes" id="UP000243626">
    <property type="component" value="Chromosome"/>
</dbReference>
<organism evidence="3 4">
    <name type="scientific">Nosocomiicoccus massiliensis</name>
    <dbReference type="NCBI Taxonomy" id="1232430"/>
    <lineage>
        <taxon>Bacteria</taxon>
        <taxon>Bacillati</taxon>
        <taxon>Bacillota</taxon>
        <taxon>Bacilli</taxon>
        <taxon>Bacillales</taxon>
        <taxon>Staphylococcaceae</taxon>
        <taxon>Nosocomiicoccus</taxon>
    </lineage>
</organism>
<dbReference type="InterPro" id="IPR013096">
    <property type="entry name" value="Cupin_2"/>
</dbReference>
<dbReference type="AlphaFoldDB" id="A0AAF1BTB4"/>
<keyword evidence="4" id="KW-1185">Reference proteome</keyword>
<feature type="domain" description="Cupin type-2" evidence="2">
    <location>
        <begin position="41"/>
        <end position="109"/>
    </location>
</feature>
<dbReference type="RefSeq" id="WP_102167433.1">
    <property type="nucleotide sequence ID" value="NZ_CP136964.1"/>
</dbReference>
<evidence type="ECO:0000313" key="4">
    <source>
        <dbReference type="Proteomes" id="UP000243626"/>
    </source>
</evidence>
<protein>
    <submittedName>
        <fullName evidence="3">Cupin domain-containing protein</fullName>
    </submittedName>
</protein>
<dbReference type="InterPro" id="IPR014710">
    <property type="entry name" value="RmlC-like_jellyroll"/>
</dbReference>
<dbReference type="InterPro" id="IPR051610">
    <property type="entry name" value="GPI/OXD"/>
</dbReference>
<keyword evidence="1" id="KW-0479">Metal-binding</keyword>
<reference evidence="4" key="1">
    <citation type="submission" date="2017-09" db="EMBL/GenBank/DDBJ databases">
        <title>Bacterial strain isolated from the female urinary microbiota.</title>
        <authorList>
            <person name="Thomas-White K."/>
            <person name="Kumar N."/>
            <person name="Forster S."/>
            <person name="Putonti C."/>
            <person name="Lawley T."/>
            <person name="Wolfe A.J."/>
        </authorList>
    </citation>
    <scope>NUCLEOTIDE SEQUENCE [LARGE SCALE GENOMIC DNA]</scope>
    <source>
        <strain evidence="4">UMB0959</strain>
    </source>
</reference>
<dbReference type="SUPFAM" id="SSF51182">
    <property type="entry name" value="RmlC-like cupins"/>
    <property type="match status" value="1"/>
</dbReference>
<name>A0AAF1BTB4_9STAP</name>
<gene>
    <name evidence="3" type="ORF">CJ229_003360</name>
</gene>
<dbReference type="Pfam" id="PF07883">
    <property type="entry name" value="Cupin_2"/>
    <property type="match status" value="1"/>
</dbReference>
<accession>A0AAF1BTB4</accession>
<dbReference type="EMBL" id="CP136964">
    <property type="protein sequence ID" value="WOS96787.1"/>
    <property type="molecule type" value="Genomic_DNA"/>
</dbReference>
<dbReference type="KEGG" id="nmy:CJ229_003360"/>
<proteinExistence type="predicted"/>
<dbReference type="PANTHER" id="PTHR35848">
    <property type="entry name" value="OXALATE-BINDING PROTEIN"/>
    <property type="match status" value="1"/>
</dbReference>
<evidence type="ECO:0000259" key="2">
    <source>
        <dbReference type="Pfam" id="PF07883"/>
    </source>
</evidence>
<dbReference type="PANTHER" id="PTHR35848:SF6">
    <property type="entry name" value="CUPIN TYPE-2 DOMAIN-CONTAINING PROTEIN"/>
    <property type="match status" value="1"/>
</dbReference>
<evidence type="ECO:0000256" key="1">
    <source>
        <dbReference type="ARBA" id="ARBA00022723"/>
    </source>
</evidence>